<evidence type="ECO:0000313" key="2">
    <source>
        <dbReference type="EMBL" id="KAK3232780.1"/>
    </source>
</evidence>
<feature type="region of interest" description="Disordered" evidence="1">
    <location>
        <begin position="19"/>
        <end position="66"/>
    </location>
</feature>
<protein>
    <submittedName>
        <fullName evidence="2">Uncharacterized protein</fullName>
    </submittedName>
</protein>
<evidence type="ECO:0000256" key="1">
    <source>
        <dbReference type="SAM" id="MobiDB-lite"/>
    </source>
</evidence>
<name>A0AAE0ENB4_9CHLO</name>
<organism evidence="2 3">
    <name type="scientific">Cymbomonas tetramitiformis</name>
    <dbReference type="NCBI Taxonomy" id="36881"/>
    <lineage>
        <taxon>Eukaryota</taxon>
        <taxon>Viridiplantae</taxon>
        <taxon>Chlorophyta</taxon>
        <taxon>Pyramimonadophyceae</taxon>
        <taxon>Pyramimonadales</taxon>
        <taxon>Pyramimonadaceae</taxon>
        <taxon>Cymbomonas</taxon>
    </lineage>
</organism>
<proteinExistence type="predicted"/>
<dbReference type="EMBL" id="LGRX02035901">
    <property type="protein sequence ID" value="KAK3232780.1"/>
    <property type="molecule type" value="Genomic_DNA"/>
</dbReference>
<reference evidence="2 3" key="1">
    <citation type="journal article" date="2015" name="Genome Biol. Evol.">
        <title>Comparative Genomics of a Bacterivorous Green Alga Reveals Evolutionary Causalities and Consequences of Phago-Mixotrophic Mode of Nutrition.</title>
        <authorList>
            <person name="Burns J.A."/>
            <person name="Paasch A."/>
            <person name="Narechania A."/>
            <person name="Kim E."/>
        </authorList>
    </citation>
    <scope>NUCLEOTIDE SEQUENCE [LARGE SCALE GENOMIC DNA]</scope>
    <source>
        <strain evidence="2 3">PLY_AMNH</strain>
    </source>
</reference>
<evidence type="ECO:0000313" key="3">
    <source>
        <dbReference type="Proteomes" id="UP001190700"/>
    </source>
</evidence>
<sequence>MLVLHRRLYSRKVPQGQFKAATAETNRSTQPQKYSRGAIKRTARGSPLVRQKGGKGAMPLPRNGNRAALDDEQTRTLLRHFQGKDHAATNSFTNGANLEPLPDSHAKDLQLFIEQHCEKHATVTTLEARGEFYKQNYPDPRLEHTQCSQGYPLETPCGTRTEKNETVYTLLQNCTVASPKEVDKNGIPNGKYGQVMTAPLRSYGPLVVEYTGL</sequence>
<feature type="compositionally biased region" description="Polar residues" evidence="1">
    <location>
        <begin position="23"/>
        <end position="33"/>
    </location>
</feature>
<comment type="caution">
    <text evidence="2">The sequence shown here is derived from an EMBL/GenBank/DDBJ whole genome shotgun (WGS) entry which is preliminary data.</text>
</comment>
<accession>A0AAE0ENB4</accession>
<gene>
    <name evidence="2" type="ORF">CYMTET_56887</name>
</gene>
<dbReference type="Proteomes" id="UP001190700">
    <property type="component" value="Unassembled WGS sequence"/>
</dbReference>
<dbReference type="AlphaFoldDB" id="A0AAE0ENB4"/>
<keyword evidence="3" id="KW-1185">Reference proteome</keyword>